<feature type="binding site" evidence="5">
    <location>
        <begin position="7"/>
        <end position="12"/>
    </location>
    <ligand>
        <name>NADP(+)</name>
        <dbReference type="ChEBI" id="CHEBI:58349"/>
    </ligand>
</feature>
<dbReference type="InterPro" id="IPR000304">
    <property type="entry name" value="Pyrroline-COOH_reductase"/>
</dbReference>
<dbReference type="EMBL" id="CACVAW010000068">
    <property type="protein sequence ID" value="CAA6815882.1"/>
    <property type="molecule type" value="Genomic_DNA"/>
</dbReference>
<keyword evidence="2 4" id="KW-0521">NADP</keyword>
<accession>A0A6S6TJT6</accession>
<dbReference type="AlphaFoldDB" id="A0A6S6TJT6"/>
<dbReference type="InterPro" id="IPR008927">
    <property type="entry name" value="6-PGluconate_DH-like_C_sf"/>
</dbReference>
<comment type="function">
    <text evidence="4">Catalyzes the reduction of 1-pyrroline-5-carboxylate (PCA) to L-proline.</text>
</comment>
<evidence type="ECO:0000256" key="5">
    <source>
        <dbReference type="PIRSR" id="PIRSR000193-1"/>
    </source>
</evidence>
<dbReference type="GO" id="GO:0005737">
    <property type="term" value="C:cytoplasm"/>
    <property type="evidence" value="ECO:0007669"/>
    <property type="project" value="UniProtKB-SubCell"/>
</dbReference>
<keyword evidence="4" id="KW-0963">Cytoplasm</keyword>
<protein>
    <recommendedName>
        <fullName evidence="4">Pyrroline-5-carboxylate reductase</fullName>
        <shortName evidence="4">P5C reductase</shortName>
        <shortName evidence="4">P5CR</shortName>
        <ecNumber evidence="4">1.5.1.2</ecNumber>
    </recommendedName>
    <alternativeName>
        <fullName evidence="4">PCA reductase</fullName>
    </alternativeName>
</protein>
<dbReference type="HAMAP" id="MF_01925">
    <property type="entry name" value="P5C_reductase"/>
    <property type="match status" value="1"/>
</dbReference>
<dbReference type="InterPro" id="IPR029036">
    <property type="entry name" value="P5CR_dimer"/>
</dbReference>
<evidence type="ECO:0000256" key="2">
    <source>
        <dbReference type="ARBA" id="ARBA00022857"/>
    </source>
</evidence>
<sequence>MKKINIIGNGKMALALAKSLSLDYELQVIGRDETKLKEFVSSLNNAKISLYDGEFSLQEGLTLVCVKPYALAKISKYLKNKEIDTVLSILAGTSISDIKKELPTVKNGYFRLMPNIACEYNKSTNILTGENRNEDIINICKSFGNTVWVDSENELDIATAIAGSGPAFLALIAEAIEDAGVNCGLKRVDSNLIAKSLFESFDALIKNKKPRNIIEEVTSPNGTTARGLKALEVNNTRYSIMSSIIEAYNRTQE</sequence>
<reference evidence="8" key="1">
    <citation type="submission" date="2020-01" db="EMBL/GenBank/DDBJ databases">
        <authorList>
            <person name="Meier V. D."/>
            <person name="Meier V D."/>
        </authorList>
    </citation>
    <scope>NUCLEOTIDE SEQUENCE</scope>
    <source>
        <strain evidence="8">HLG_WM_MAG_12</strain>
    </source>
</reference>
<proteinExistence type="inferred from homology"/>
<keyword evidence="3 4" id="KW-0560">Oxidoreductase</keyword>
<comment type="subcellular location">
    <subcellularLocation>
        <location evidence="4">Cytoplasm</location>
    </subcellularLocation>
</comment>
<name>A0A6S6TJT6_9BACT</name>
<gene>
    <name evidence="4" type="primary">proC</name>
    <name evidence="8" type="ORF">HELGO_WM9464</name>
</gene>
<dbReference type="Pfam" id="PF03807">
    <property type="entry name" value="F420_oxidored"/>
    <property type="match status" value="1"/>
</dbReference>
<organism evidence="8">
    <name type="scientific">uncultured Campylobacterales bacterium</name>
    <dbReference type="NCBI Taxonomy" id="352960"/>
    <lineage>
        <taxon>Bacteria</taxon>
        <taxon>Pseudomonadati</taxon>
        <taxon>Campylobacterota</taxon>
        <taxon>Epsilonproteobacteria</taxon>
        <taxon>Campylobacterales</taxon>
        <taxon>environmental samples</taxon>
    </lineage>
</organism>
<feature type="domain" description="Pyrroline-5-carboxylate reductase catalytic N-terminal" evidence="6">
    <location>
        <begin position="3"/>
        <end position="92"/>
    </location>
</feature>
<feature type="domain" description="Pyrroline-5-carboxylate reductase dimerisation" evidence="7">
    <location>
        <begin position="152"/>
        <end position="253"/>
    </location>
</feature>
<comment type="catalytic activity">
    <reaction evidence="4">
        <text>L-proline + NAD(+) = (S)-1-pyrroline-5-carboxylate + NADH + 2 H(+)</text>
        <dbReference type="Rhea" id="RHEA:14105"/>
        <dbReference type="ChEBI" id="CHEBI:15378"/>
        <dbReference type="ChEBI" id="CHEBI:17388"/>
        <dbReference type="ChEBI" id="CHEBI:57540"/>
        <dbReference type="ChEBI" id="CHEBI:57945"/>
        <dbReference type="ChEBI" id="CHEBI:60039"/>
        <dbReference type="EC" id="1.5.1.2"/>
    </reaction>
</comment>
<dbReference type="SUPFAM" id="SSF48179">
    <property type="entry name" value="6-phosphogluconate dehydrogenase C-terminal domain-like"/>
    <property type="match status" value="1"/>
</dbReference>
<dbReference type="InterPro" id="IPR053790">
    <property type="entry name" value="P5CR-like_CS"/>
</dbReference>
<keyword evidence="4" id="KW-0028">Amino-acid biosynthesis</keyword>
<dbReference type="Pfam" id="PF14748">
    <property type="entry name" value="P5CR_dimer"/>
    <property type="match status" value="1"/>
</dbReference>
<evidence type="ECO:0000259" key="7">
    <source>
        <dbReference type="Pfam" id="PF14748"/>
    </source>
</evidence>
<dbReference type="PIRSF" id="PIRSF000193">
    <property type="entry name" value="Pyrrol-5-carb_rd"/>
    <property type="match status" value="1"/>
</dbReference>
<dbReference type="PROSITE" id="PS00521">
    <property type="entry name" value="P5CR"/>
    <property type="match status" value="1"/>
</dbReference>
<evidence type="ECO:0000256" key="4">
    <source>
        <dbReference type="HAMAP-Rule" id="MF_01925"/>
    </source>
</evidence>
<dbReference type="UniPathway" id="UPA00098">
    <property type="reaction ID" value="UER00361"/>
</dbReference>
<comment type="pathway">
    <text evidence="4">Amino-acid biosynthesis; L-proline biosynthesis; L-proline from L-glutamate 5-semialdehyde: step 1/1.</text>
</comment>
<dbReference type="EC" id="1.5.1.2" evidence="4"/>
<dbReference type="GO" id="GO:0004735">
    <property type="term" value="F:pyrroline-5-carboxylate reductase activity"/>
    <property type="evidence" value="ECO:0007669"/>
    <property type="project" value="UniProtKB-UniRule"/>
</dbReference>
<dbReference type="Gene3D" id="1.10.3730.10">
    <property type="entry name" value="ProC C-terminal domain-like"/>
    <property type="match status" value="1"/>
</dbReference>
<dbReference type="InterPro" id="IPR028939">
    <property type="entry name" value="P5C_Rdtase_cat_N"/>
</dbReference>
<dbReference type="SUPFAM" id="SSF51735">
    <property type="entry name" value="NAD(P)-binding Rossmann-fold domains"/>
    <property type="match status" value="1"/>
</dbReference>
<comment type="catalytic activity">
    <reaction evidence="4">
        <text>L-proline + NADP(+) = (S)-1-pyrroline-5-carboxylate + NADPH + 2 H(+)</text>
        <dbReference type="Rhea" id="RHEA:14109"/>
        <dbReference type="ChEBI" id="CHEBI:15378"/>
        <dbReference type="ChEBI" id="CHEBI:17388"/>
        <dbReference type="ChEBI" id="CHEBI:57783"/>
        <dbReference type="ChEBI" id="CHEBI:58349"/>
        <dbReference type="ChEBI" id="CHEBI:60039"/>
        <dbReference type="EC" id="1.5.1.2"/>
    </reaction>
</comment>
<evidence type="ECO:0000313" key="8">
    <source>
        <dbReference type="EMBL" id="CAA6815882.1"/>
    </source>
</evidence>
<dbReference type="PANTHER" id="PTHR11645:SF0">
    <property type="entry name" value="PYRROLINE-5-CARBOXYLATE REDUCTASE 3"/>
    <property type="match status" value="1"/>
</dbReference>
<dbReference type="PANTHER" id="PTHR11645">
    <property type="entry name" value="PYRROLINE-5-CARBOXYLATE REDUCTASE"/>
    <property type="match status" value="1"/>
</dbReference>
<evidence type="ECO:0000256" key="3">
    <source>
        <dbReference type="ARBA" id="ARBA00023002"/>
    </source>
</evidence>
<evidence type="ECO:0000259" key="6">
    <source>
        <dbReference type="Pfam" id="PF03807"/>
    </source>
</evidence>
<dbReference type="GO" id="GO:0055129">
    <property type="term" value="P:L-proline biosynthetic process"/>
    <property type="evidence" value="ECO:0007669"/>
    <property type="project" value="UniProtKB-UniRule"/>
</dbReference>
<evidence type="ECO:0000256" key="1">
    <source>
        <dbReference type="ARBA" id="ARBA00005525"/>
    </source>
</evidence>
<dbReference type="Gene3D" id="3.40.50.720">
    <property type="entry name" value="NAD(P)-binding Rossmann-like Domain"/>
    <property type="match status" value="1"/>
</dbReference>
<dbReference type="InterPro" id="IPR036291">
    <property type="entry name" value="NAD(P)-bd_dom_sf"/>
</dbReference>
<comment type="similarity">
    <text evidence="1 4">Belongs to the pyrroline-5-carboxylate reductase family.</text>
</comment>
<keyword evidence="4" id="KW-0641">Proline biosynthesis</keyword>